<name>A0A1Y1Z4M7_9PLEO</name>
<dbReference type="OrthoDB" id="4159781at2759"/>
<feature type="compositionally biased region" description="Polar residues" evidence="1">
    <location>
        <begin position="51"/>
        <end position="80"/>
    </location>
</feature>
<reference evidence="2 3" key="1">
    <citation type="submission" date="2016-07" db="EMBL/GenBank/DDBJ databases">
        <title>Pervasive Adenine N6-methylation of Active Genes in Fungi.</title>
        <authorList>
            <consortium name="DOE Joint Genome Institute"/>
            <person name="Mondo S.J."/>
            <person name="Dannebaum R.O."/>
            <person name="Kuo R.C."/>
            <person name="Labutti K."/>
            <person name="Haridas S."/>
            <person name="Kuo A."/>
            <person name="Salamov A."/>
            <person name="Ahrendt S.R."/>
            <person name="Lipzen A."/>
            <person name="Sullivan W."/>
            <person name="Andreopoulos W.B."/>
            <person name="Clum A."/>
            <person name="Lindquist E."/>
            <person name="Daum C."/>
            <person name="Ramamoorthy G.K."/>
            <person name="Gryganskyi A."/>
            <person name="Culley D."/>
            <person name="Magnuson J.K."/>
            <person name="James T.Y."/>
            <person name="O'Malley M.A."/>
            <person name="Stajich J.E."/>
            <person name="Spatafora J.W."/>
            <person name="Visel A."/>
            <person name="Grigoriev I.V."/>
        </authorList>
    </citation>
    <scope>NUCLEOTIDE SEQUENCE [LARGE SCALE GENOMIC DNA]</scope>
    <source>
        <strain evidence="2 3">CBS 115471</strain>
    </source>
</reference>
<organism evidence="2 3">
    <name type="scientific">Clohesyomyces aquaticus</name>
    <dbReference type="NCBI Taxonomy" id="1231657"/>
    <lineage>
        <taxon>Eukaryota</taxon>
        <taxon>Fungi</taxon>
        <taxon>Dikarya</taxon>
        <taxon>Ascomycota</taxon>
        <taxon>Pezizomycotina</taxon>
        <taxon>Dothideomycetes</taxon>
        <taxon>Pleosporomycetidae</taxon>
        <taxon>Pleosporales</taxon>
        <taxon>Lindgomycetaceae</taxon>
        <taxon>Clohesyomyces</taxon>
    </lineage>
</organism>
<dbReference type="Proteomes" id="UP000193144">
    <property type="component" value="Unassembled WGS sequence"/>
</dbReference>
<comment type="caution">
    <text evidence="2">The sequence shown here is derived from an EMBL/GenBank/DDBJ whole genome shotgun (WGS) entry which is preliminary data.</text>
</comment>
<dbReference type="PANTHER" id="PTHR37540">
    <property type="entry name" value="TRANSCRIPTION FACTOR (ACR-2), PUTATIVE-RELATED-RELATED"/>
    <property type="match status" value="1"/>
</dbReference>
<evidence type="ECO:0000313" key="3">
    <source>
        <dbReference type="Proteomes" id="UP000193144"/>
    </source>
</evidence>
<proteinExistence type="predicted"/>
<accession>A0A1Y1Z4M7</accession>
<evidence type="ECO:0000256" key="1">
    <source>
        <dbReference type="SAM" id="MobiDB-lite"/>
    </source>
</evidence>
<sequence length="245" mass="28182">MAERNRQRVRSHAMRHYHRQALDSRTQGTRPLRENEFELNVSPLLRPSEESAAQASHSNTGDTVECWPNTNAASQTLNTNPGSSFTDPFFQYPIMMGRREHELYEHLFDQTCVMFRTMQNVGFLTRVRQTAAFCQLLAMSSWHLEHLNERRSIHEHLKFSLSATKELQKQINDPLQCCSDEVVGAVLLFACCANLLHDYAAWNTHIHGLQLILDHRGGLHTLDTKPVLRLVLHWSGIHSLFVKIC</sequence>
<protein>
    <recommendedName>
        <fullName evidence="4">Fungal-specific transcription factor domain-domain-containing protein</fullName>
    </recommendedName>
</protein>
<feature type="region of interest" description="Disordered" evidence="1">
    <location>
        <begin position="1"/>
        <end position="80"/>
    </location>
</feature>
<gene>
    <name evidence="2" type="ORF">BCR34DRAFT_48449</name>
</gene>
<evidence type="ECO:0000313" key="2">
    <source>
        <dbReference type="EMBL" id="ORY05156.1"/>
    </source>
</evidence>
<dbReference type="PANTHER" id="PTHR37540:SF10">
    <property type="entry name" value="SIGMA-70 REGION 2 FAMILY PROTEIN"/>
    <property type="match status" value="1"/>
</dbReference>
<dbReference type="STRING" id="1231657.A0A1Y1Z4M7"/>
<dbReference type="AlphaFoldDB" id="A0A1Y1Z4M7"/>
<keyword evidence="3" id="KW-1185">Reference proteome</keyword>
<feature type="compositionally biased region" description="Basic residues" evidence="1">
    <location>
        <begin position="7"/>
        <end position="19"/>
    </location>
</feature>
<evidence type="ECO:0008006" key="4">
    <source>
        <dbReference type="Google" id="ProtNLM"/>
    </source>
</evidence>
<dbReference type="EMBL" id="MCFA01000128">
    <property type="protein sequence ID" value="ORY05156.1"/>
    <property type="molecule type" value="Genomic_DNA"/>
</dbReference>